<dbReference type="GO" id="GO:0000155">
    <property type="term" value="F:phosphorelay sensor kinase activity"/>
    <property type="evidence" value="ECO:0007669"/>
    <property type="project" value="InterPro"/>
</dbReference>
<dbReference type="RefSeq" id="WP_079715480.1">
    <property type="nucleotide sequence ID" value="NZ_FUYS01000002.1"/>
</dbReference>
<dbReference type="InterPro" id="IPR036890">
    <property type="entry name" value="HATPase_C_sf"/>
</dbReference>
<comment type="catalytic activity">
    <reaction evidence="1">
        <text>ATP + protein L-histidine = ADP + protein N-phospho-L-histidine.</text>
        <dbReference type="EC" id="2.7.13.3"/>
    </reaction>
</comment>
<evidence type="ECO:0000256" key="4">
    <source>
        <dbReference type="ARBA" id="ARBA00022679"/>
    </source>
</evidence>
<keyword evidence="7" id="KW-1133">Transmembrane helix</keyword>
<dbReference type="CDD" id="cd17546">
    <property type="entry name" value="REC_hyHK_CKI1_RcsC-like"/>
    <property type="match status" value="1"/>
</dbReference>
<evidence type="ECO:0000313" key="10">
    <source>
        <dbReference type="EMBL" id="SKB34083.1"/>
    </source>
</evidence>
<dbReference type="SMART" id="SM00388">
    <property type="entry name" value="HisKA"/>
    <property type="match status" value="1"/>
</dbReference>
<dbReference type="PROSITE" id="PS50109">
    <property type="entry name" value="HIS_KIN"/>
    <property type="match status" value="1"/>
</dbReference>
<dbReference type="InterPro" id="IPR004358">
    <property type="entry name" value="Sig_transdc_His_kin-like_C"/>
</dbReference>
<dbReference type="OrthoDB" id="9797097at2"/>
<evidence type="ECO:0000256" key="3">
    <source>
        <dbReference type="ARBA" id="ARBA00022553"/>
    </source>
</evidence>
<sequence>MKENTKKTPAVRIVLLCCFITLFLFIGAVFIYQYRQYRTLEKRLTNAYEIRQMGLENLNYLFSTYSEVENTFRLYTLDFADSSYHAYLEKINLLKSFIDSLASLPVGDTSANNPALKITAQQQIAMEFATLKKRLDHLVLHTSDSLYLLNTSVRQKRVSPRKMESIVNQVLIDSTNKQKVDTIVRKRPGLLQRIFNTKDDTIVIANEQHQLDIERVTLLKQNLSAAQQDITQLYNHNFNELRNTFVQLQKKERQLVTTNLNLLNGLKENVEAIKELNIYVLRQAEEHDFALYKENVERFGKQLIFALILMFVMIIALGYYQVYATSYERRLREEKDYAAKLAEEKTSVLANISHEIRTPLNSLLGIIDLFKNRTASGNIDAKLIDSAYYSINIVSNNITDILSLSKLEASNKGDIALEYFDPNRSFQEVVSLHRHQAELKNLRLGTEININEQLNILSNEFRIRQIASNFLSNAIKYTQKGEIIFRASVSNPAGSNSWLHIEVEDTGIGIKEQDRRHVFRKYFTASPNSGGIGLGLYITKIMVEELGGTIGLKSKHEQGSIFFADIPFFQSKTEKLEQPKTKLSDLPADLRLLVVDDNPINILLMKQFFKGIGSIHTVNNGEDALALLQEQPIDVIITDINMPGISGVELLEKIRNDDRYRSIRVLAISADRSTLKYAEESPAEASFDGFIEKPFTEGEIVKTILKTLA</sequence>
<dbReference type="GO" id="GO:0005886">
    <property type="term" value="C:plasma membrane"/>
    <property type="evidence" value="ECO:0007669"/>
    <property type="project" value="TreeGrafter"/>
</dbReference>
<organism evidence="10 11">
    <name type="scientific">Parapedobacter luteus</name>
    <dbReference type="NCBI Taxonomy" id="623280"/>
    <lineage>
        <taxon>Bacteria</taxon>
        <taxon>Pseudomonadati</taxon>
        <taxon>Bacteroidota</taxon>
        <taxon>Sphingobacteriia</taxon>
        <taxon>Sphingobacteriales</taxon>
        <taxon>Sphingobacteriaceae</taxon>
        <taxon>Parapedobacter</taxon>
    </lineage>
</organism>
<dbReference type="SMART" id="SM00387">
    <property type="entry name" value="HATPase_c"/>
    <property type="match status" value="1"/>
</dbReference>
<evidence type="ECO:0000256" key="1">
    <source>
        <dbReference type="ARBA" id="ARBA00000085"/>
    </source>
</evidence>
<keyword evidence="5 10" id="KW-0418">Kinase</keyword>
<gene>
    <name evidence="10" type="ORF">SAMN05660226_00731</name>
</gene>
<accession>A0A1T5AHH6</accession>
<dbReference type="Gene3D" id="3.30.565.10">
    <property type="entry name" value="Histidine kinase-like ATPase, C-terminal domain"/>
    <property type="match status" value="1"/>
</dbReference>
<feature type="modified residue" description="4-aspartylphosphate" evidence="6">
    <location>
        <position position="639"/>
    </location>
</feature>
<keyword evidence="3 6" id="KW-0597">Phosphoprotein</keyword>
<keyword evidence="11" id="KW-1185">Reference proteome</keyword>
<feature type="domain" description="Histidine kinase" evidence="8">
    <location>
        <begin position="351"/>
        <end position="570"/>
    </location>
</feature>
<dbReference type="Proteomes" id="UP000190541">
    <property type="component" value="Unassembled WGS sequence"/>
</dbReference>
<dbReference type="CDD" id="cd00082">
    <property type="entry name" value="HisKA"/>
    <property type="match status" value="1"/>
</dbReference>
<dbReference type="EC" id="2.7.13.3" evidence="2"/>
<dbReference type="GO" id="GO:0009927">
    <property type="term" value="F:histidine phosphotransfer kinase activity"/>
    <property type="evidence" value="ECO:0007669"/>
    <property type="project" value="TreeGrafter"/>
</dbReference>
<evidence type="ECO:0000313" key="11">
    <source>
        <dbReference type="Proteomes" id="UP000190541"/>
    </source>
</evidence>
<dbReference type="SUPFAM" id="SSF47384">
    <property type="entry name" value="Homodimeric domain of signal transducing histidine kinase"/>
    <property type="match status" value="1"/>
</dbReference>
<dbReference type="SUPFAM" id="SSF55874">
    <property type="entry name" value="ATPase domain of HSP90 chaperone/DNA topoisomerase II/histidine kinase"/>
    <property type="match status" value="1"/>
</dbReference>
<keyword evidence="7" id="KW-0472">Membrane</keyword>
<dbReference type="PRINTS" id="PR00344">
    <property type="entry name" value="BCTRLSENSOR"/>
</dbReference>
<dbReference type="STRING" id="623280.SAMN05660226_00731"/>
<protein>
    <recommendedName>
        <fullName evidence="2">histidine kinase</fullName>
        <ecNumber evidence="2">2.7.13.3</ecNumber>
    </recommendedName>
</protein>
<dbReference type="Gene3D" id="3.40.50.2300">
    <property type="match status" value="1"/>
</dbReference>
<dbReference type="PROSITE" id="PS50110">
    <property type="entry name" value="RESPONSE_REGULATORY"/>
    <property type="match status" value="1"/>
</dbReference>
<dbReference type="Pfam" id="PF00072">
    <property type="entry name" value="Response_reg"/>
    <property type="match status" value="1"/>
</dbReference>
<evidence type="ECO:0000256" key="6">
    <source>
        <dbReference type="PROSITE-ProRule" id="PRU00169"/>
    </source>
</evidence>
<evidence type="ECO:0000256" key="7">
    <source>
        <dbReference type="SAM" id="Phobius"/>
    </source>
</evidence>
<dbReference type="AlphaFoldDB" id="A0A1T5AHH6"/>
<dbReference type="PANTHER" id="PTHR43047:SF72">
    <property type="entry name" value="OSMOSENSING HISTIDINE PROTEIN KINASE SLN1"/>
    <property type="match status" value="1"/>
</dbReference>
<dbReference type="InterPro" id="IPR003594">
    <property type="entry name" value="HATPase_dom"/>
</dbReference>
<dbReference type="PANTHER" id="PTHR43047">
    <property type="entry name" value="TWO-COMPONENT HISTIDINE PROTEIN KINASE"/>
    <property type="match status" value="1"/>
</dbReference>
<dbReference type="InterPro" id="IPR036097">
    <property type="entry name" value="HisK_dim/P_sf"/>
</dbReference>
<proteinExistence type="predicted"/>
<feature type="transmembrane region" description="Helical" evidence="7">
    <location>
        <begin position="303"/>
        <end position="322"/>
    </location>
</feature>
<dbReference type="Pfam" id="PF00512">
    <property type="entry name" value="HisKA"/>
    <property type="match status" value="1"/>
</dbReference>
<dbReference type="SUPFAM" id="SSF52172">
    <property type="entry name" value="CheY-like"/>
    <property type="match status" value="1"/>
</dbReference>
<keyword evidence="4" id="KW-0808">Transferase</keyword>
<evidence type="ECO:0000256" key="2">
    <source>
        <dbReference type="ARBA" id="ARBA00012438"/>
    </source>
</evidence>
<dbReference type="Pfam" id="PF02518">
    <property type="entry name" value="HATPase_c"/>
    <property type="match status" value="1"/>
</dbReference>
<evidence type="ECO:0000259" key="8">
    <source>
        <dbReference type="PROSITE" id="PS50109"/>
    </source>
</evidence>
<feature type="domain" description="Response regulatory" evidence="9">
    <location>
        <begin position="591"/>
        <end position="708"/>
    </location>
</feature>
<reference evidence="10 11" key="1">
    <citation type="submission" date="2017-02" db="EMBL/GenBank/DDBJ databases">
        <authorList>
            <person name="Peterson S.W."/>
        </authorList>
    </citation>
    <scope>NUCLEOTIDE SEQUENCE [LARGE SCALE GENOMIC DNA]</scope>
    <source>
        <strain evidence="10 11">DSM 22899</strain>
    </source>
</reference>
<feature type="transmembrane region" description="Helical" evidence="7">
    <location>
        <begin position="12"/>
        <end position="34"/>
    </location>
</feature>
<dbReference type="EMBL" id="FUYS01000002">
    <property type="protein sequence ID" value="SKB34083.1"/>
    <property type="molecule type" value="Genomic_DNA"/>
</dbReference>
<dbReference type="InterPro" id="IPR001789">
    <property type="entry name" value="Sig_transdc_resp-reg_receiver"/>
</dbReference>
<evidence type="ECO:0000256" key="5">
    <source>
        <dbReference type="ARBA" id="ARBA00022777"/>
    </source>
</evidence>
<dbReference type="InterPro" id="IPR003661">
    <property type="entry name" value="HisK_dim/P_dom"/>
</dbReference>
<dbReference type="SMART" id="SM00448">
    <property type="entry name" value="REC"/>
    <property type="match status" value="1"/>
</dbReference>
<name>A0A1T5AHH6_9SPHI</name>
<evidence type="ECO:0000259" key="9">
    <source>
        <dbReference type="PROSITE" id="PS50110"/>
    </source>
</evidence>
<dbReference type="InterPro" id="IPR011006">
    <property type="entry name" value="CheY-like_superfamily"/>
</dbReference>
<keyword evidence="7" id="KW-0812">Transmembrane</keyword>
<dbReference type="Gene3D" id="1.10.287.130">
    <property type="match status" value="1"/>
</dbReference>
<dbReference type="InterPro" id="IPR005467">
    <property type="entry name" value="His_kinase_dom"/>
</dbReference>